<accession>A0A975XYL2</accession>
<organism evidence="3 4">
    <name type="scientific">Nocardioides panacis</name>
    <dbReference type="NCBI Taxonomy" id="2849501"/>
    <lineage>
        <taxon>Bacteria</taxon>
        <taxon>Bacillati</taxon>
        <taxon>Actinomycetota</taxon>
        <taxon>Actinomycetes</taxon>
        <taxon>Propionibacteriales</taxon>
        <taxon>Nocardioidaceae</taxon>
        <taxon>Nocardioides</taxon>
    </lineage>
</organism>
<dbReference type="RefSeq" id="WP_216937341.1">
    <property type="nucleotide sequence ID" value="NZ_CP077062.1"/>
</dbReference>
<feature type="transmembrane region" description="Helical" evidence="1">
    <location>
        <begin position="12"/>
        <end position="34"/>
    </location>
</feature>
<gene>
    <name evidence="3" type="ORF">KRR39_12560</name>
</gene>
<feature type="domain" description="YiaAB two helix" evidence="2">
    <location>
        <begin position="13"/>
        <end position="65"/>
    </location>
</feature>
<reference evidence="3" key="1">
    <citation type="submission" date="2021-06" db="EMBL/GenBank/DDBJ databases">
        <title>Complete genome sequence of Nocardioides sp. G188.</title>
        <authorList>
            <person name="Im W.-T."/>
        </authorList>
    </citation>
    <scope>NUCLEOTIDE SEQUENCE</scope>
    <source>
        <strain evidence="3">G188</strain>
    </source>
</reference>
<evidence type="ECO:0000256" key="1">
    <source>
        <dbReference type="SAM" id="Phobius"/>
    </source>
</evidence>
<proteinExistence type="predicted"/>
<dbReference type="KEGG" id="nps:KRR39_12560"/>
<dbReference type="Pfam" id="PF05360">
    <property type="entry name" value="YiaAB"/>
    <property type="match status" value="1"/>
</dbReference>
<dbReference type="AlphaFoldDB" id="A0A975XYL2"/>
<sequence>MSTPQTLKTTSAFYAQAGISFAVAVCALGFGIAYLPVDPWMRAFLSIAALFLVTSTFTLAKCVRDAQETSGLTSRLDQARMDRILAEHDPFREPV</sequence>
<protein>
    <recommendedName>
        <fullName evidence="2">YiaAB two helix domain-containing protein</fullName>
    </recommendedName>
</protein>
<dbReference type="Proteomes" id="UP000683575">
    <property type="component" value="Chromosome"/>
</dbReference>
<keyword evidence="1" id="KW-0812">Transmembrane</keyword>
<evidence type="ECO:0000313" key="4">
    <source>
        <dbReference type="Proteomes" id="UP000683575"/>
    </source>
</evidence>
<feature type="transmembrane region" description="Helical" evidence="1">
    <location>
        <begin position="40"/>
        <end position="60"/>
    </location>
</feature>
<keyword evidence="4" id="KW-1185">Reference proteome</keyword>
<evidence type="ECO:0000259" key="2">
    <source>
        <dbReference type="Pfam" id="PF05360"/>
    </source>
</evidence>
<dbReference type="InterPro" id="IPR008024">
    <property type="entry name" value="YiaAB"/>
</dbReference>
<name>A0A975XYL2_9ACTN</name>
<keyword evidence="1" id="KW-0472">Membrane</keyword>
<keyword evidence="1" id="KW-1133">Transmembrane helix</keyword>
<dbReference type="EMBL" id="CP077062">
    <property type="protein sequence ID" value="QWZ06428.1"/>
    <property type="molecule type" value="Genomic_DNA"/>
</dbReference>
<evidence type="ECO:0000313" key="3">
    <source>
        <dbReference type="EMBL" id="QWZ06428.1"/>
    </source>
</evidence>